<dbReference type="Pfam" id="PF07179">
    <property type="entry name" value="SseB"/>
    <property type="match status" value="1"/>
</dbReference>
<sequence>MSESFESQFVDAVEKRDAALVRQMMAQAEFVLLAVADDEDDSEEDGAANVFSTEVDGMDLLVAFTSDEAARNFIDLRRDQYEEDEEIGGYILGGETLLEYMPPEHGLYLNPDTESPMVVDQELLALVQKVQV</sequence>
<protein>
    <submittedName>
        <fullName evidence="2">SseB family protein</fullName>
    </submittedName>
</protein>
<gene>
    <name evidence="2" type="ORF">QTN89_15760</name>
</gene>
<dbReference type="EMBL" id="JASZZN010000011">
    <property type="protein sequence ID" value="MDM4016903.1"/>
    <property type="molecule type" value="Genomic_DNA"/>
</dbReference>
<name>A0ABT7PK74_9BACT</name>
<evidence type="ECO:0000259" key="1">
    <source>
        <dbReference type="Pfam" id="PF07179"/>
    </source>
</evidence>
<dbReference type="InterPro" id="IPR009839">
    <property type="entry name" value="SseB_N"/>
</dbReference>
<feature type="domain" description="SseB protein N-terminal" evidence="1">
    <location>
        <begin position="14"/>
        <end position="124"/>
    </location>
</feature>
<reference evidence="2 3" key="1">
    <citation type="submission" date="2023-06" db="EMBL/GenBank/DDBJ databases">
        <title>Roseiconus lacunae JC819 isolated from Gulf of Mannar region, Tamil Nadu.</title>
        <authorList>
            <person name="Pk S."/>
            <person name="Ch S."/>
            <person name="Ch V.R."/>
        </authorList>
    </citation>
    <scope>NUCLEOTIDE SEQUENCE [LARGE SCALE GENOMIC DNA]</scope>
    <source>
        <strain evidence="2 3">JC819</strain>
    </source>
</reference>
<evidence type="ECO:0000313" key="2">
    <source>
        <dbReference type="EMBL" id="MDM4016903.1"/>
    </source>
</evidence>
<organism evidence="2 3">
    <name type="scientific">Roseiconus lacunae</name>
    <dbReference type="NCBI Taxonomy" id="2605694"/>
    <lineage>
        <taxon>Bacteria</taxon>
        <taxon>Pseudomonadati</taxon>
        <taxon>Planctomycetota</taxon>
        <taxon>Planctomycetia</taxon>
        <taxon>Pirellulales</taxon>
        <taxon>Pirellulaceae</taxon>
        <taxon>Roseiconus</taxon>
    </lineage>
</organism>
<proteinExistence type="predicted"/>
<dbReference type="RefSeq" id="WP_160149609.1">
    <property type="nucleotide sequence ID" value="NZ_JASZZN010000011.1"/>
</dbReference>
<dbReference type="Proteomes" id="UP001239462">
    <property type="component" value="Unassembled WGS sequence"/>
</dbReference>
<keyword evidence="3" id="KW-1185">Reference proteome</keyword>
<accession>A0ABT7PK74</accession>
<comment type="caution">
    <text evidence="2">The sequence shown here is derived from an EMBL/GenBank/DDBJ whole genome shotgun (WGS) entry which is preliminary data.</text>
</comment>
<evidence type="ECO:0000313" key="3">
    <source>
        <dbReference type="Proteomes" id="UP001239462"/>
    </source>
</evidence>